<dbReference type="Gene3D" id="3.40.50.1820">
    <property type="entry name" value="alpha/beta hydrolase"/>
    <property type="match status" value="1"/>
</dbReference>
<name>A0A372EKD4_9BURK</name>
<keyword evidence="1" id="KW-0808">Transferase</keyword>
<dbReference type="GO" id="GO:0042619">
    <property type="term" value="P:poly-hydroxybutyrate biosynthetic process"/>
    <property type="evidence" value="ECO:0007669"/>
    <property type="project" value="InterPro"/>
</dbReference>
<reference evidence="5 6" key="1">
    <citation type="submission" date="2018-08" db="EMBL/GenBank/DDBJ databases">
        <title>Hydrogenophaga sp. LA-38 isolated from sludge.</title>
        <authorList>
            <person name="Im W.-T."/>
        </authorList>
    </citation>
    <scope>NUCLEOTIDE SEQUENCE [LARGE SCALE GENOMIC DNA]</scope>
    <source>
        <strain evidence="5 6">LA-38</strain>
    </source>
</reference>
<evidence type="ECO:0000313" key="5">
    <source>
        <dbReference type="EMBL" id="RFP79329.1"/>
    </source>
</evidence>
<dbReference type="InterPro" id="IPR029058">
    <property type="entry name" value="AB_hydrolase_fold"/>
</dbReference>
<accession>A0A372EKD4</accession>
<dbReference type="Pfam" id="PF07167">
    <property type="entry name" value="PhaC_N"/>
    <property type="match status" value="1"/>
</dbReference>
<comment type="caution">
    <text evidence="5">The sequence shown here is derived from an EMBL/GenBank/DDBJ whole genome shotgun (WGS) entry which is preliminary data.</text>
</comment>
<dbReference type="RefSeq" id="WP_116958756.1">
    <property type="nucleotide sequence ID" value="NZ_QVLS01000005.1"/>
</dbReference>
<organism evidence="5 6">
    <name type="scientific">Hydrogenophaga borbori</name>
    <dbReference type="NCBI Taxonomy" id="2294117"/>
    <lineage>
        <taxon>Bacteria</taxon>
        <taxon>Pseudomonadati</taxon>
        <taxon>Pseudomonadota</taxon>
        <taxon>Betaproteobacteria</taxon>
        <taxon>Burkholderiales</taxon>
        <taxon>Comamonadaceae</taxon>
        <taxon>Hydrogenophaga</taxon>
    </lineage>
</organism>
<dbReference type="GO" id="GO:0016787">
    <property type="term" value="F:hydrolase activity"/>
    <property type="evidence" value="ECO:0007669"/>
    <property type="project" value="UniProtKB-KW"/>
</dbReference>
<evidence type="ECO:0000256" key="1">
    <source>
        <dbReference type="ARBA" id="ARBA00022679"/>
    </source>
</evidence>
<evidence type="ECO:0000259" key="3">
    <source>
        <dbReference type="Pfam" id="PF07167"/>
    </source>
</evidence>
<dbReference type="PANTHER" id="PTHR36837:SF5">
    <property type="entry name" value="POLY-3-HYDROXYBUTYRATE SYNTHASE"/>
    <property type="match status" value="1"/>
</dbReference>
<sequence>MRTDDPPPTTTGPPPMDLPLKLWLARLSNGLSPVALAQAQADWWLHLLVSPTRQAQLSASALHKAQAWAHYLWRAAQGPCENCVTPAPQDKRFSRPEWRHFPFNALAQGFLLQERWWDEATHGVRGVSRHHEEVTAFVARQWLDMLSPSNSPLTNPQVLQETLRTGGANLASGAANWARDAMAVASGGEARGLQAFEPGRALALTPGQVVMRNHLIELIQYTPATPTVWREPVLVVPSWIMKFYILDLTPDDSLVRYLVSQGHTVFMVSWRNPGSADAGLGMDDYLDLGVLQALAAVQERCPGAGVHAMGYCLGGTLLSMAAALLGARGDPGLRSLTLLAAQVDFQEPGELGLFIDESQIAFLEDIMAERGYLDGQRMAGAFQLINSKDLVWSKLVHEYLMGAHTPVTPLRAWNADATRLPARMHSEYLRRLYLHNDLAEGRYRVRGEPVDLDRIRVPLYLLATERDHVSPWTSVYKLMRLTHSNAHFVLSSGGHNVGIVSPPEGPLASPEASYRVGEWAPRAAPADPQDWLAQAKASPGSWWPHWQRWLAAHSSRRVKARTVSGLRVRGHAVPAPGTYVFDPAAEVSE</sequence>
<dbReference type="PANTHER" id="PTHR36837">
    <property type="entry name" value="POLY(3-HYDROXYALKANOATE) POLYMERASE SUBUNIT PHAC"/>
    <property type="match status" value="1"/>
</dbReference>
<dbReference type="InterPro" id="IPR051321">
    <property type="entry name" value="PHA/PHB_synthase"/>
</dbReference>
<feature type="domain" description="Poly-beta-hydroxybutyrate polymerase N-terminal" evidence="3">
    <location>
        <begin position="89"/>
        <end position="258"/>
    </location>
</feature>
<keyword evidence="2" id="KW-0012">Acyltransferase</keyword>
<dbReference type="GO" id="GO:0016746">
    <property type="term" value="F:acyltransferase activity"/>
    <property type="evidence" value="ECO:0007669"/>
    <property type="project" value="UniProtKB-KW"/>
</dbReference>
<dbReference type="EMBL" id="QVLS01000005">
    <property type="protein sequence ID" value="RFP79329.1"/>
    <property type="molecule type" value="Genomic_DNA"/>
</dbReference>
<proteinExistence type="predicted"/>
<dbReference type="InterPro" id="IPR010941">
    <property type="entry name" value="PhaC_N"/>
</dbReference>
<protein>
    <submittedName>
        <fullName evidence="5">Alpha/beta fold hydrolase</fullName>
    </submittedName>
</protein>
<dbReference type="SUPFAM" id="SSF53474">
    <property type="entry name" value="alpha/beta-Hydrolases"/>
    <property type="match status" value="1"/>
</dbReference>
<dbReference type="Pfam" id="PF12551">
    <property type="entry name" value="PHBC_N"/>
    <property type="match status" value="1"/>
</dbReference>
<evidence type="ECO:0000256" key="2">
    <source>
        <dbReference type="ARBA" id="ARBA00023315"/>
    </source>
</evidence>
<keyword evidence="5" id="KW-0378">Hydrolase</keyword>
<keyword evidence="6" id="KW-1185">Reference proteome</keyword>
<evidence type="ECO:0000313" key="6">
    <source>
        <dbReference type="Proteomes" id="UP000261931"/>
    </source>
</evidence>
<gene>
    <name evidence="5" type="ORF">DY262_10160</name>
</gene>
<dbReference type="Proteomes" id="UP000261931">
    <property type="component" value="Unassembled WGS sequence"/>
</dbReference>
<dbReference type="InterPro" id="IPR022211">
    <property type="entry name" value="PHBC_N"/>
</dbReference>
<feature type="domain" description="Poly-beta-hydroxybutyrate polymerase N-terminal" evidence="4">
    <location>
        <begin position="14"/>
        <end position="53"/>
    </location>
</feature>
<evidence type="ECO:0000259" key="4">
    <source>
        <dbReference type="Pfam" id="PF12551"/>
    </source>
</evidence>
<dbReference type="AlphaFoldDB" id="A0A372EKD4"/>